<dbReference type="Pfam" id="PF02517">
    <property type="entry name" value="Rce1-like"/>
    <property type="match status" value="1"/>
</dbReference>
<evidence type="ECO:0000259" key="2">
    <source>
        <dbReference type="Pfam" id="PF02517"/>
    </source>
</evidence>
<name>A0A1I2HKY7_9BACT</name>
<protein>
    <recommendedName>
        <fullName evidence="2">CAAX prenyl protease 2/Lysostaphin resistance protein A-like domain-containing protein</fullName>
    </recommendedName>
</protein>
<feature type="transmembrane region" description="Helical" evidence="1">
    <location>
        <begin position="208"/>
        <end position="224"/>
    </location>
</feature>
<dbReference type="RefSeq" id="WP_096327580.1">
    <property type="nucleotide sequence ID" value="NZ_FOMX01000045.1"/>
</dbReference>
<dbReference type="Proteomes" id="UP000199400">
    <property type="component" value="Unassembled WGS sequence"/>
</dbReference>
<proteinExistence type="predicted"/>
<organism evidence="3 4">
    <name type="scientific">Nannocystis exedens</name>
    <dbReference type="NCBI Taxonomy" id="54"/>
    <lineage>
        <taxon>Bacteria</taxon>
        <taxon>Pseudomonadati</taxon>
        <taxon>Myxococcota</taxon>
        <taxon>Polyangia</taxon>
        <taxon>Nannocystales</taxon>
        <taxon>Nannocystaceae</taxon>
        <taxon>Nannocystis</taxon>
    </lineage>
</organism>
<keyword evidence="1" id="KW-0812">Transmembrane</keyword>
<dbReference type="InterPro" id="IPR003675">
    <property type="entry name" value="Rce1/LyrA-like_dom"/>
</dbReference>
<feature type="transmembrane region" description="Helical" evidence="1">
    <location>
        <begin position="139"/>
        <end position="168"/>
    </location>
</feature>
<gene>
    <name evidence="3" type="ORF">SAMN02745121_08063</name>
</gene>
<dbReference type="AlphaFoldDB" id="A0A1I2HKY7"/>
<evidence type="ECO:0000313" key="4">
    <source>
        <dbReference type="Proteomes" id="UP000199400"/>
    </source>
</evidence>
<sequence length="257" mass="27656">MTAARAPHAFLAFSGLRLRLWPILLAALIMQLCLVPARELVRWLFLEVGPAGWADDLGMLVFTAIMLQGLCGLLGIAVMGRLLPRADAHLRWPPGRSMVGLAAAIGVVMGLVMLVADHWPALLAGVAPDGGYSLDPPIVAGWLLAMITTGLGEETVFRGLLVGMLVVLVPGRVRAGRFEVPVAGVIVALLFGVAHYESFQYHPLHQAIAQQIYAFAWGLVYVWLMEQSRSLLAPIVAHGVGNFVEVALVMALMWARG</sequence>
<evidence type="ECO:0000313" key="3">
    <source>
        <dbReference type="EMBL" id="SFF30985.1"/>
    </source>
</evidence>
<keyword evidence="1" id="KW-1133">Transmembrane helix</keyword>
<keyword evidence="1" id="KW-0472">Membrane</keyword>
<keyword evidence="4" id="KW-1185">Reference proteome</keyword>
<dbReference type="OrthoDB" id="193898at2"/>
<feature type="domain" description="CAAX prenyl protease 2/Lysostaphin resistance protein A-like" evidence="2">
    <location>
        <begin position="138"/>
        <end position="244"/>
    </location>
</feature>
<evidence type="ECO:0000256" key="1">
    <source>
        <dbReference type="SAM" id="Phobius"/>
    </source>
</evidence>
<dbReference type="GO" id="GO:0080120">
    <property type="term" value="P:CAAX-box protein maturation"/>
    <property type="evidence" value="ECO:0007669"/>
    <property type="project" value="UniProtKB-ARBA"/>
</dbReference>
<reference evidence="4" key="1">
    <citation type="submission" date="2016-10" db="EMBL/GenBank/DDBJ databases">
        <authorList>
            <person name="Varghese N."/>
            <person name="Submissions S."/>
        </authorList>
    </citation>
    <scope>NUCLEOTIDE SEQUENCE [LARGE SCALE GENOMIC DNA]</scope>
    <source>
        <strain evidence="4">ATCC 25963</strain>
    </source>
</reference>
<feature type="transmembrane region" description="Helical" evidence="1">
    <location>
        <begin position="231"/>
        <end position="255"/>
    </location>
</feature>
<feature type="transmembrane region" description="Helical" evidence="1">
    <location>
        <begin position="180"/>
        <end position="196"/>
    </location>
</feature>
<feature type="transmembrane region" description="Helical" evidence="1">
    <location>
        <begin position="20"/>
        <end position="37"/>
    </location>
</feature>
<dbReference type="GO" id="GO:0004175">
    <property type="term" value="F:endopeptidase activity"/>
    <property type="evidence" value="ECO:0007669"/>
    <property type="project" value="UniProtKB-ARBA"/>
</dbReference>
<dbReference type="EMBL" id="FOMX01000045">
    <property type="protein sequence ID" value="SFF30985.1"/>
    <property type="molecule type" value="Genomic_DNA"/>
</dbReference>
<accession>A0A1I2HKY7</accession>
<feature type="transmembrane region" description="Helical" evidence="1">
    <location>
        <begin position="57"/>
        <end position="78"/>
    </location>
</feature>
<feature type="transmembrane region" description="Helical" evidence="1">
    <location>
        <begin position="99"/>
        <end position="119"/>
    </location>
</feature>